<dbReference type="Proteomes" id="UP000016922">
    <property type="component" value="Unassembled WGS sequence"/>
</dbReference>
<dbReference type="EMBL" id="KE145372">
    <property type="protein sequence ID" value="EPE25069.1"/>
    <property type="molecule type" value="Genomic_DNA"/>
</dbReference>
<dbReference type="RefSeq" id="XP_008087984.1">
    <property type="nucleotide sequence ID" value="XM_008089793.1"/>
</dbReference>
<dbReference type="AlphaFoldDB" id="S3CIH6"/>
<organism evidence="1 2">
    <name type="scientific">Glarea lozoyensis (strain ATCC 20868 / MF5171)</name>
    <dbReference type="NCBI Taxonomy" id="1116229"/>
    <lineage>
        <taxon>Eukaryota</taxon>
        <taxon>Fungi</taxon>
        <taxon>Dikarya</taxon>
        <taxon>Ascomycota</taxon>
        <taxon>Pezizomycotina</taxon>
        <taxon>Leotiomycetes</taxon>
        <taxon>Helotiales</taxon>
        <taxon>Helotiaceae</taxon>
        <taxon>Glarea</taxon>
    </lineage>
</organism>
<dbReference type="OMA" id="EDEWHFA"/>
<dbReference type="HOGENOM" id="CLU_373453_0_0_1"/>
<gene>
    <name evidence="1" type="ORF">GLAREA_11650</name>
</gene>
<sequence length="678" mass="77132">MHEEFALVGDRCAFCRERFPVDSRSPEDYMLDFDGWATNVRVVIRTSNDNNHNEKFAISDIFHISALYAYVCPDTKLARLRFWRRRRRGIKLIRKPGSGMNGDTGPLAFGFHNWCCEVLAWKMKGVSANFIYKLARALTPDTSLWQETPETSHCLDWNKKVDIVASHEVQPLGLSNLPIELRVKVWRHVGLMSPYSAFITVISETCRLAHRLRGPSNTLVHWKQGSRLSAQVISVFGTEYIQSLTVDQGCGYTPYEPSGTTYLRYIQSCGGICAIQLVCNSRNSGWIGKIPTGNCIWYGHVVGEGSTLKFESNDLHSINISLADANDSDTVLWDQQDPSLSLVDKRPLSFIFDQETGHPLRIDQGKFFRYLSFYNKNQYARAITVYISAYKKIVGAEAHFATTSRVSGKRSGCALHFPFYPGEKIAFIWIRLLSSSIHIYHREYFDMLSAIMIQTTMGRLHTFGPHISPDGTFKYLPGLSKWNLLHHTGSITGVYYRNVSAGDKILCLGVTSSDEYPSATPLGLQKDHFPISSWRHLVPGRLENKDMFISIATLRGVQEVKTCHIENRSIGLWLQYDDDRANVFGQGRTTPDTRHTCVYDNTYPPITQVHFEVFKSKSSKYQVVTNVFFSLDAVEEIPDSEMTYKAFGIDDEILWFFDNDFDQVTCLTGDMKYIPIAR</sequence>
<proteinExistence type="predicted"/>
<dbReference type="STRING" id="1116229.S3CIH6"/>
<dbReference type="KEGG" id="glz:GLAREA_11650"/>
<keyword evidence="2" id="KW-1185">Reference proteome</keyword>
<evidence type="ECO:0000313" key="2">
    <source>
        <dbReference type="Proteomes" id="UP000016922"/>
    </source>
</evidence>
<dbReference type="OrthoDB" id="3481287at2759"/>
<name>S3CIH6_GLAL2</name>
<dbReference type="GeneID" id="19470691"/>
<protein>
    <submittedName>
        <fullName evidence="1">Uncharacterized protein</fullName>
    </submittedName>
</protein>
<evidence type="ECO:0000313" key="1">
    <source>
        <dbReference type="EMBL" id="EPE25069.1"/>
    </source>
</evidence>
<accession>S3CIH6</accession>
<reference evidence="1 2" key="1">
    <citation type="journal article" date="2013" name="BMC Genomics">
        <title>Genomics-driven discovery of the pneumocandin biosynthetic gene cluster in the fungus Glarea lozoyensis.</title>
        <authorList>
            <person name="Chen L."/>
            <person name="Yue Q."/>
            <person name="Zhang X."/>
            <person name="Xiang M."/>
            <person name="Wang C."/>
            <person name="Li S."/>
            <person name="Che Y."/>
            <person name="Ortiz-Lopez F.J."/>
            <person name="Bills G.F."/>
            <person name="Liu X."/>
            <person name="An Z."/>
        </authorList>
    </citation>
    <scope>NUCLEOTIDE SEQUENCE [LARGE SCALE GENOMIC DNA]</scope>
    <source>
        <strain evidence="2">ATCC 20868 / MF5171</strain>
    </source>
</reference>